<dbReference type="InterPro" id="IPR023091">
    <property type="entry name" value="MetalPrtase_cat_dom_sf_prd"/>
</dbReference>
<proteinExistence type="inferred from homology"/>
<accession>A0A171KW56</accession>
<evidence type="ECO:0000256" key="4">
    <source>
        <dbReference type="ARBA" id="ARBA00022759"/>
    </source>
</evidence>
<dbReference type="Pfam" id="PF02130">
    <property type="entry name" value="YbeY"/>
    <property type="match status" value="1"/>
</dbReference>
<feature type="binding site" evidence="7">
    <location>
        <position position="146"/>
    </location>
    <ligand>
        <name>Zn(2+)</name>
        <dbReference type="ChEBI" id="CHEBI:29105"/>
        <note>catalytic</note>
    </ligand>
</feature>
<keyword evidence="7" id="KW-0963">Cytoplasm</keyword>
<dbReference type="PANTHER" id="PTHR46986:SF1">
    <property type="entry name" value="ENDORIBONUCLEASE YBEY, CHLOROPLASTIC"/>
    <property type="match status" value="1"/>
</dbReference>
<comment type="similarity">
    <text evidence="1 7">Belongs to the endoribonuclease YbeY family.</text>
</comment>
<keyword evidence="7" id="KW-0698">rRNA processing</keyword>
<keyword evidence="4 7" id="KW-0255">Endonuclease</keyword>
<evidence type="ECO:0000256" key="5">
    <source>
        <dbReference type="ARBA" id="ARBA00022801"/>
    </source>
</evidence>
<dbReference type="Proteomes" id="UP000292039">
    <property type="component" value="Unassembled WGS sequence"/>
</dbReference>
<dbReference type="AlphaFoldDB" id="A0A171KW56"/>
<protein>
    <recommendedName>
        <fullName evidence="7">Endoribonuclease YbeY</fullName>
        <ecNumber evidence="7">3.1.-.-</ecNumber>
    </recommendedName>
</protein>
<comment type="caution">
    <text evidence="8">The sequence shown here is derived from an EMBL/GenBank/DDBJ whole genome shotgun (WGS) entry which is preliminary data.</text>
</comment>
<gene>
    <name evidence="7" type="primary">ybeY</name>
    <name evidence="8" type="ORF">AAV32_02175</name>
    <name evidence="9" type="ORF">EV679_0812</name>
</gene>
<dbReference type="EMBL" id="LBNE01000001">
    <property type="protein sequence ID" value="KKO73123.1"/>
    <property type="molecule type" value="Genomic_DNA"/>
</dbReference>
<dbReference type="NCBIfam" id="TIGR00043">
    <property type="entry name" value="rRNA maturation RNase YbeY"/>
    <property type="match status" value="1"/>
</dbReference>
<dbReference type="PANTHER" id="PTHR46986">
    <property type="entry name" value="ENDORIBONUCLEASE YBEY, CHLOROPLASTIC"/>
    <property type="match status" value="1"/>
</dbReference>
<dbReference type="RefSeq" id="WP_068367065.1">
    <property type="nucleotide sequence ID" value="NZ_CBCSEB010000002.1"/>
</dbReference>
<dbReference type="GO" id="GO:0006364">
    <property type="term" value="P:rRNA processing"/>
    <property type="evidence" value="ECO:0007669"/>
    <property type="project" value="UniProtKB-UniRule"/>
</dbReference>
<reference evidence="8 10" key="1">
    <citation type="submission" date="2015-04" db="EMBL/GenBank/DDBJ databases">
        <title>Genome sequence of Kerstersia gyiorum CG1.</title>
        <authorList>
            <person name="Greninger A.L."/>
            <person name="Kozyreva V."/>
            <person name="Chaturvedi V."/>
        </authorList>
    </citation>
    <scope>NUCLEOTIDE SEQUENCE [LARGE SCALE GENOMIC DNA]</scope>
    <source>
        <strain evidence="8 10">CG1</strain>
    </source>
</reference>
<dbReference type="SUPFAM" id="SSF55486">
    <property type="entry name" value="Metalloproteases ('zincins'), catalytic domain"/>
    <property type="match status" value="1"/>
</dbReference>
<keyword evidence="2 7" id="KW-0540">Nuclease</keyword>
<name>A0A171KW56_9BURK</name>
<comment type="subcellular location">
    <subcellularLocation>
        <location evidence="7">Cytoplasm</location>
    </subcellularLocation>
</comment>
<dbReference type="EMBL" id="SGWZ01000001">
    <property type="protein sequence ID" value="RZS73614.1"/>
    <property type="molecule type" value="Genomic_DNA"/>
</dbReference>
<dbReference type="Gene3D" id="3.40.390.30">
    <property type="entry name" value="Metalloproteases ('zincins'), catalytic domain"/>
    <property type="match status" value="1"/>
</dbReference>
<dbReference type="HAMAP" id="MF_00009">
    <property type="entry name" value="Endoribonucl_YbeY"/>
    <property type="match status" value="1"/>
</dbReference>
<evidence type="ECO:0000313" key="9">
    <source>
        <dbReference type="EMBL" id="RZS73614.1"/>
    </source>
</evidence>
<dbReference type="GO" id="GO:0004521">
    <property type="term" value="F:RNA endonuclease activity"/>
    <property type="evidence" value="ECO:0007669"/>
    <property type="project" value="UniProtKB-UniRule"/>
</dbReference>
<dbReference type="GO" id="GO:0005737">
    <property type="term" value="C:cytoplasm"/>
    <property type="evidence" value="ECO:0007669"/>
    <property type="project" value="UniProtKB-SubCell"/>
</dbReference>
<comment type="cofactor">
    <cofactor evidence="7">
        <name>Zn(2+)</name>
        <dbReference type="ChEBI" id="CHEBI:29105"/>
    </cofactor>
    <text evidence="7">Binds 1 zinc ion.</text>
</comment>
<comment type="function">
    <text evidence="7">Single strand-specific metallo-endoribonuclease involved in late-stage 70S ribosome quality control and in maturation of the 3' terminus of the 16S rRNA.</text>
</comment>
<evidence type="ECO:0000256" key="1">
    <source>
        <dbReference type="ARBA" id="ARBA00010875"/>
    </source>
</evidence>
<organism evidence="8 10">
    <name type="scientific">Kerstersia gyiorum</name>
    <dbReference type="NCBI Taxonomy" id="206506"/>
    <lineage>
        <taxon>Bacteria</taxon>
        <taxon>Pseudomonadati</taxon>
        <taxon>Pseudomonadota</taxon>
        <taxon>Betaproteobacteria</taxon>
        <taxon>Burkholderiales</taxon>
        <taxon>Alcaligenaceae</taxon>
        <taxon>Kerstersia</taxon>
    </lineage>
</organism>
<reference evidence="9 11" key="2">
    <citation type="submission" date="2019-02" db="EMBL/GenBank/DDBJ databases">
        <title>Genomic Encyclopedia of Type Strains, Phase IV (KMG-IV): sequencing the most valuable type-strain genomes for metagenomic binning, comparative biology and taxonomic classification.</title>
        <authorList>
            <person name="Goeker M."/>
        </authorList>
    </citation>
    <scope>NUCLEOTIDE SEQUENCE [LARGE SCALE GENOMIC DNA]</scope>
    <source>
        <strain evidence="9 11">DSM 16618</strain>
    </source>
</reference>
<feature type="binding site" evidence="7">
    <location>
        <position position="136"/>
    </location>
    <ligand>
        <name>Zn(2+)</name>
        <dbReference type="ChEBI" id="CHEBI:29105"/>
        <note>catalytic</note>
    </ligand>
</feature>
<evidence type="ECO:0000313" key="11">
    <source>
        <dbReference type="Proteomes" id="UP000292039"/>
    </source>
</evidence>
<dbReference type="InterPro" id="IPR020549">
    <property type="entry name" value="YbeY_CS"/>
</dbReference>
<dbReference type="InterPro" id="IPR002036">
    <property type="entry name" value="YbeY"/>
</dbReference>
<dbReference type="EC" id="3.1.-.-" evidence="7"/>
<keyword evidence="10" id="KW-1185">Reference proteome</keyword>
<evidence type="ECO:0000256" key="3">
    <source>
        <dbReference type="ARBA" id="ARBA00022723"/>
    </source>
</evidence>
<dbReference type="Proteomes" id="UP000078084">
    <property type="component" value="Unassembled WGS sequence"/>
</dbReference>
<sequence length="175" mass="19171">MTRSATPSPSRAATPALSLAVQYAVPESRLPRWRLRRWLQMALQEAAAAGAAGEIGAPEFQAASLTLRFVDAEEGHALNLEFRQRDYATNVLTFEYGTDPEGTAHGDIVICLEVLDREAAEQGKPFLAHAAHLTVHGALHALGYDHIDEDEAERMEALETRILGRMGLPDPYAPR</sequence>
<evidence type="ECO:0000256" key="2">
    <source>
        <dbReference type="ARBA" id="ARBA00022722"/>
    </source>
</evidence>
<keyword evidence="3 7" id="KW-0479">Metal-binding</keyword>
<dbReference type="PATRIC" id="fig|206506.3.peg.480"/>
<evidence type="ECO:0000313" key="8">
    <source>
        <dbReference type="EMBL" id="KKO73123.1"/>
    </source>
</evidence>
<keyword evidence="7" id="KW-0690">Ribosome biogenesis</keyword>
<dbReference type="STRING" id="206506.AAV32_02175"/>
<evidence type="ECO:0000256" key="6">
    <source>
        <dbReference type="ARBA" id="ARBA00022833"/>
    </source>
</evidence>
<keyword evidence="5 7" id="KW-0378">Hydrolase</keyword>
<dbReference type="GeneID" id="99727682"/>
<feature type="binding site" evidence="7">
    <location>
        <position position="140"/>
    </location>
    <ligand>
        <name>Zn(2+)</name>
        <dbReference type="ChEBI" id="CHEBI:29105"/>
        <note>catalytic</note>
    </ligand>
</feature>
<keyword evidence="6 7" id="KW-0862">Zinc</keyword>
<dbReference type="GO" id="GO:0008270">
    <property type="term" value="F:zinc ion binding"/>
    <property type="evidence" value="ECO:0007669"/>
    <property type="project" value="UniProtKB-UniRule"/>
</dbReference>
<dbReference type="OrthoDB" id="9807740at2"/>
<dbReference type="GO" id="GO:0004222">
    <property type="term" value="F:metalloendopeptidase activity"/>
    <property type="evidence" value="ECO:0007669"/>
    <property type="project" value="InterPro"/>
</dbReference>
<evidence type="ECO:0000256" key="7">
    <source>
        <dbReference type="HAMAP-Rule" id="MF_00009"/>
    </source>
</evidence>
<dbReference type="PROSITE" id="PS01306">
    <property type="entry name" value="UPF0054"/>
    <property type="match status" value="1"/>
</dbReference>
<evidence type="ECO:0000313" key="10">
    <source>
        <dbReference type="Proteomes" id="UP000078084"/>
    </source>
</evidence>